<keyword evidence="1" id="KW-0812">Transmembrane</keyword>
<feature type="domain" description="VanZ-like" evidence="2">
    <location>
        <begin position="27"/>
        <end position="123"/>
    </location>
</feature>
<reference evidence="3 4" key="1">
    <citation type="submission" date="2017-09" db="EMBL/GenBank/DDBJ databases">
        <title>Depth-based differentiation of microbial function through sediment-hosted aquifers and enrichment of novel symbionts in the deep terrestrial subsurface.</title>
        <authorList>
            <person name="Probst A.J."/>
            <person name="Ladd B."/>
            <person name="Jarett J.K."/>
            <person name="Geller-Mcgrath D.E."/>
            <person name="Sieber C.M."/>
            <person name="Emerson J.B."/>
            <person name="Anantharaman K."/>
            <person name="Thomas B.C."/>
            <person name="Malmstrom R."/>
            <person name="Stieglmeier M."/>
            <person name="Klingl A."/>
            <person name="Woyke T."/>
            <person name="Ryan C.M."/>
            <person name="Banfield J.F."/>
        </authorList>
    </citation>
    <scope>NUCLEOTIDE SEQUENCE [LARGE SCALE GENOMIC DNA]</scope>
    <source>
        <strain evidence="3">CG07_land_8_20_14_0_80_42_15</strain>
    </source>
</reference>
<dbReference type="InterPro" id="IPR006976">
    <property type="entry name" value="VanZ-like"/>
</dbReference>
<dbReference type="PANTHER" id="PTHR28008:SF1">
    <property type="entry name" value="DOMAIN PROTEIN, PUTATIVE (AFU_ORTHOLOGUE AFUA_3G10980)-RELATED"/>
    <property type="match status" value="1"/>
</dbReference>
<dbReference type="PANTHER" id="PTHR28008">
    <property type="entry name" value="DOMAIN PROTEIN, PUTATIVE (AFU_ORTHOLOGUE AFUA_3G10980)-RELATED"/>
    <property type="match status" value="1"/>
</dbReference>
<keyword evidence="1" id="KW-1133">Transmembrane helix</keyword>
<name>A0A2J0L1V1_9BACT</name>
<dbReference type="NCBIfam" id="NF037970">
    <property type="entry name" value="vanZ_1"/>
    <property type="match status" value="1"/>
</dbReference>
<feature type="transmembrane region" description="Helical" evidence="1">
    <location>
        <begin position="45"/>
        <end position="63"/>
    </location>
</feature>
<evidence type="ECO:0000256" key="1">
    <source>
        <dbReference type="SAM" id="Phobius"/>
    </source>
</evidence>
<feature type="transmembrane region" description="Helical" evidence="1">
    <location>
        <begin position="102"/>
        <end position="122"/>
    </location>
</feature>
<proteinExistence type="predicted"/>
<evidence type="ECO:0000313" key="3">
    <source>
        <dbReference type="EMBL" id="PIU41226.1"/>
    </source>
</evidence>
<feature type="transmembrane region" description="Helical" evidence="1">
    <location>
        <begin position="72"/>
        <end position="90"/>
    </location>
</feature>
<keyword evidence="1" id="KW-0472">Membrane</keyword>
<evidence type="ECO:0000313" key="4">
    <source>
        <dbReference type="Proteomes" id="UP000230052"/>
    </source>
</evidence>
<sequence length="136" mass="15480">MLNSKKMFTNRKSLILALLYMLLIFILSSIPDYTSPEKANVARKIVQNILHIPMFGLLAFLWLRSFNIKNIGINRSILYSLIITIAYAAFDEFHQSFAPGRFCTFSDFLLDAFGCVAALMIVKRHLSPQSTDRTKG</sequence>
<comment type="caution">
    <text evidence="3">The sequence shown here is derived from an EMBL/GenBank/DDBJ whole genome shotgun (WGS) entry which is preliminary data.</text>
</comment>
<evidence type="ECO:0000259" key="2">
    <source>
        <dbReference type="Pfam" id="PF04892"/>
    </source>
</evidence>
<protein>
    <recommendedName>
        <fullName evidence="2">VanZ-like domain-containing protein</fullName>
    </recommendedName>
</protein>
<accession>A0A2J0L1V1</accession>
<dbReference type="Pfam" id="PF04892">
    <property type="entry name" value="VanZ"/>
    <property type="match status" value="1"/>
</dbReference>
<organism evidence="3 4">
    <name type="scientific">Candidatus Aquitaenariimonas noxiae</name>
    <dbReference type="NCBI Taxonomy" id="1974741"/>
    <lineage>
        <taxon>Bacteria</taxon>
        <taxon>Pseudomonadati</taxon>
        <taxon>Candidatus Omnitrophota</taxon>
        <taxon>Candidatus Aquitaenariimonas</taxon>
    </lineage>
</organism>
<dbReference type="AlphaFoldDB" id="A0A2J0L1V1"/>
<dbReference type="EMBL" id="PEWV01000066">
    <property type="protein sequence ID" value="PIU41226.1"/>
    <property type="molecule type" value="Genomic_DNA"/>
</dbReference>
<gene>
    <name evidence="3" type="ORF">COS99_06560</name>
</gene>
<dbReference type="Proteomes" id="UP000230052">
    <property type="component" value="Unassembled WGS sequence"/>
</dbReference>